<evidence type="ECO:0000313" key="4">
    <source>
        <dbReference type="Proteomes" id="UP001270362"/>
    </source>
</evidence>
<reference evidence="3" key="1">
    <citation type="journal article" date="2023" name="Mol. Phylogenet. Evol.">
        <title>Genome-scale phylogeny and comparative genomics of the fungal order Sordariales.</title>
        <authorList>
            <person name="Hensen N."/>
            <person name="Bonometti L."/>
            <person name="Westerberg I."/>
            <person name="Brannstrom I.O."/>
            <person name="Guillou S."/>
            <person name="Cros-Aarteil S."/>
            <person name="Calhoun S."/>
            <person name="Haridas S."/>
            <person name="Kuo A."/>
            <person name="Mondo S."/>
            <person name="Pangilinan J."/>
            <person name="Riley R."/>
            <person name="LaButti K."/>
            <person name="Andreopoulos B."/>
            <person name="Lipzen A."/>
            <person name="Chen C."/>
            <person name="Yan M."/>
            <person name="Daum C."/>
            <person name="Ng V."/>
            <person name="Clum A."/>
            <person name="Steindorff A."/>
            <person name="Ohm R.A."/>
            <person name="Martin F."/>
            <person name="Silar P."/>
            <person name="Natvig D.O."/>
            <person name="Lalanne C."/>
            <person name="Gautier V."/>
            <person name="Ament-Velasquez S.L."/>
            <person name="Kruys A."/>
            <person name="Hutchinson M.I."/>
            <person name="Powell A.J."/>
            <person name="Barry K."/>
            <person name="Miller A.N."/>
            <person name="Grigoriev I.V."/>
            <person name="Debuchy R."/>
            <person name="Gladieux P."/>
            <person name="Hiltunen Thoren M."/>
            <person name="Johannesson H."/>
        </authorList>
    </citation>
    <scope>NUCLEOTIDE SEQUENCE</scope>
    <source>
        <strain evidence="3">CBS 314.62</strain>
    </source>
</reference>
<name>A0AAE1CGB3_9PEZI</name>
<protein>
    <submittedName>
        <fullName evidence="3">Geranylgeranyl pyrophosphate synthetase</fullName>
    </submittedName>
</protein>
<dbReference type="AlphaFoldDB" id="A0AAE1CGB3"/>
<dbReference type="PANTHER" id="PTHR35179:SF1">
    <property type="entry name" value="INTEGRAL MEMBRANE PROTEIN"/>
    <property type="match status" value="1"/>
</dbReference>
<dbReference type="Proteomes" id="UP001270362">
    <property type="component" value="Unassembled WGS sequence"/>
</dbReference>
<evidence type="ECO:0000256" key="2">
    <source>
        <dbReference type="SAM" id="MobiDB-lite"/>
    </source>
</evidence>
<comment type="caution">
    <text evidence="3">The sequence shown here is derived from an EMBL/GenBank/DDBJ whole genome shotgun (WGS) entry which is preliminary data.</text>
</comment>
<gene>
    <name evidence="3" type="ORF">B0T22DRAFT_400941</name>
</gene>
<dbReference type="PANTHER" id="PTHR35179">
    <property type="entry name" value="PROTEIN CBG02620"/>
    <property type="match status" value="1"/>
</dbReference>
<organism evidence="3 4">
    <name type="scientific">Podospora appendiculata</name>
    <dbReference type="NCBI Taxonomy" id="314037"/>
    <lineage>
        <taxon>Eukaryota</taxon>
        <taxon>Fungi</taxon>
        <taxon>Dikarya</taxon>
        <taxon>Ascomycota</taxon>
        <taxon>Pezizomycotina</taxon>
        <taxon>Sordariomycetes</taxon>
        <taxon>Sordariomycetidae</taxon>
        <taxon>Sordariales</taxon>
        <taxon>Podosporaceae</taxon>
        <taxon>Podospora</taxon>
    </lineage>
</organism>
<evidence type="ECO:0000313" key="3">
    <source>
        <dbReference type="EMBL" id="KAK3693158.1"/>
    </source>
</evidence>
<sequence>MMPYCHCERYFGSEAALIQHQVAKHGSQVLVATELPTSSQPNHAPAPQQKKPNPRFPTRDARLSHEVKLLLKGVLSEETLHTIDAAALQPSNTLVSSTAQPELICSYNWQGSGGFRAPGHAPIWKTLTLPITISNDRTTQTRSGKKPIWTKPEDRFYQVFQATAQMRPDFRFNDVDVITTRNSLRKFLDFCRGRAQDPFKVHVSLVKNTLFIEQYHVRPMARQNTGWGHGFERAFAEFPPGLQDSTSHDRFLRYPIGDLNCIVGFEIDACYQEGAARRRDEGPLEGLKEGLEQLSLGNIDPEVAVPRYNQEIMPQSTAAELKTSKPGKTSIGAYLPQLWFGRTPWLIVGSHNEGTFLDTKVTNVEQRLKQWETERQDELRKLVTLLAELREALRGRGGQRFAVVYEKGETSRVLKMYKLVDQGKPAALDESILGGFWA</sequence>
<accession>A0AAE1CGB3</accession>
<reference evidence="3" key="2">
    <citation type="submission" date="2023-06" db="EMBL/GenBank/DDBJ databases">
        <authorList>
            <consortium name="Lawrence Berkeley National Laboratory"/>
            <person name="Haridas S."/>
            <person name="Hensen N."/>
            <person name="Bonometti L."/>
            <person name="Westerberg I."/>
            <person name="Brannstrom I.O."/>
            <person name="Guillou S."/>
            <person name="Cros-Aarteil S."/>
            <person name="Calhoun S."/>
            <person name="Kuo A."/>
            <person name="Mondo S."/>
            <person name="Pangilinan J."/>
            <person name="Riley R."/>
            <person name="Labutti K."/>
            <person name="Andreopoulos B."/>
            <person name="Lipzen A."/>
            <person name="Chen C."/>
            <person name="Yanf M."/>
            <person name="Daum C."/>
            <person name="Ng V."/>
            <person name="Clum A."/>
            <person name="Steindorff A."/>
            <person name="Ohm R."/>
            <person name="Martin F."/>
            <person name="Silar P."/>
            <person name="Natvig D."/>
            <person name="Lalanne C."/>
            <person name="Gautier V."/>
            <person name="Ament-Velasquez S.L."/>
            <person name="Kruys A."/>
            <person name="Hutchinson M.I."/>
            <person name="Powell A.J."/>
            <person name="Barry K."/>
            <person name="Miller A.N."/>
            <person name="Grigoriev I.V."/>
            <person name="Debuchy R."/>
            <person name="Gladieux P."/>
            <person name="Thoren M.H."/>
            <person name="Johannesson H."/>
        </authorList>
    </citation>
    <scope>NUCLEOTIDE SEQUENCE</scope>
    <source>
        <strain evidence="3">CBS 314.62</strain>
    </source>
</reference>
<dbReference type="EMBL" id="JAULSO010000001">
    <property type="protein sequence ID" value="KAK3693158.1"/>
    <property type="molecule type" value="Genomic_DNA"/>
</dbReference>
<feature type="coiled-coil region" evidence="1">
    <location>
        <begin position="361"/>
        <end position="388"/>
    </location>
</feature>
<keyword evidence="1" id="KW-0175">Coiled coil</keyword>
<evidence type="ECO:0000256" key="1">
    <source>
        <dbReference type="SAM" id="Coils"/>
    </source>
</evidence>
<feature type="region of interest" description="Disordered" evidence="2">
    <location>
        <begin position="36"/>
        <end position="58"/>
    </location>
</feature>
<keyword evidence="4" id="KW-1185">Reference proteome</keyword>
<proteinExistence type="predicted"/>